<feature type="region of interest" description="Disordered" evidence="1">
    <location>
        <begin position="162"/>
        <end position="187"/>
    </location>
</feature>
<dbReference type="RefSeq" id="WP_015298696.1">
    <property type="nucleotide sequence ID" value="NC_019962.1"/>
</dbReference>
<dbReference type="Gene3D" id="3.30.420.10">
    <property type="entry name" value="Ribonuclease H-like superfamily/Ribonuclease H"/>
    <property type="match status" value="1"/>
</dbReference>
<dbReference type="STRING" id="797303.Natpe_0387"/>
<dbReference type="KEGG" id="npe:Natpe_1899"/>
<dbReference type="EMBL" id="CP003372">
    <property type="protein sequence ID" value="AGB32912.1"/>
    <property type="molecule type" value="Genomic_DNA"/>
</dbReference>
<evidence type="ECO:0000313" key="8">
    <source>
        <dbReference type="EMBL" id="AGB33695.1"/>
    </source>
</evidence>
<evidence type="ECO:0000313" key="6">
    <source>
        <dbReference type="EMBL" id="AGB31758.1"/>
    </source>
</evidence>
<organism evidence="6 10">
    <name type="scientific">Natrinema pellirubrum (strain DSM 15624 / CIP 106293 / JCM 10476 / NCIMB 786 / 157)</name>
    <dbReference type="NCBI Taxonomy" id="797303"/>
    <lineage>
        <taxon>Archaea</taxon>
        <taxon>Methanobacteriati</taxon>
        <taxon>Methanobacteriota</taxon>
        <taxon>Stenosarchaea group</taxon>
        <taxon>Halobacteria</taxon>
        <taxon>Halobacteriales</taxon>
        <taxon>Natrialbaceae</taxon>
        <taxon>Natrinema</taxon>
    </lineage>
</organism>
<dbReference type="KEGG" id="npe:Natpe_3945"/>
<evidence type="ECO:0000313" key="4">
    <source>
        <dbReference type="EMBL" id="AGB30355.1"/>
    </source>
</evidence>
<dbReference type="InterPro" id="IPR036397">
    <property type="entry name" value="RNaseH_sf"/>
</dbReference>
<evidence type="ECO:0000313" key="3">
    <source>
        <dbReference type="EMBL" id="AGB30318.1"/>
    </source>
</evidence>
<evidence type="ECO:0000313" key="5">
    <source>
        <dbReference type="EMBL" id="AGB31098.1"/>
    </source>
</evidence>
<reference evidence="10" key="1">
    <citation type="submission" date="2012-02" db="EMBL/GenBank/DDBJ databases">
        <title>Complete sequence of chromosome of Natrinema pellirubrum DSM 15624.</title>
        <authorList>
            <person name="Lucas S."/>
            <person name="Han J."/>
            <person name="Lapidus A."/>
            <person name="Cheng J.-F."/>
            <person name="Goodwin L."/>
            <person name="Pitluck S."/>
            <person name="Peters L."/>
            <person name="Teshima H."/>
            <person name="Detter J.C."/>
            <person name="Han C."/>
            <person name="Tapia R."/>
            <person name="Land M."/>
            <person name="Hauser L."/>
            <person name="Kyrpides N."/>
            <person name="Ivanova N."/>
            <person name="Pagani I."/>
            <person name="Sproer C."/>
            <person name="Anderson I."/>
            <person name="Woyke T."/>
        </authorList>
    </citation>
    <scope>NUCLEOTIDE SEQUENCE [LARGE SCALE GENOMIC DNA]</scope>
    <source>
        <strain evidence="10">DSM 15624 / JCM 10476 / NCIMB 786</strain>
    </source>
</reference>
<evidence type="ECO:0000313" key="7">
    <source>
        <dbReference type="EMBL" id="AGB32912.1"/>
    </source>
</evidence>
<dbReference type="OrthoDB" id="193687at2157"/>
<dbReference type="Pfam" id="PF13565">
    <property type="entry name" value="HTH_32"/>
    <property type="match status" value="1"/>
</dbReference>
<dbReference type="InterPro" id="IPR047655">
    <property type="entry name" value="Transpos_IS630-like"/>
</dbReference>
<dbReference type="Proteomes" id="UP000010843">
    <property type="component" value="Plasmid pNATPE01"/>
</dbReference>
<reference evidence="8" key="3">
    <citation type="submission" date="2012-02" db="EMBL/GenBank/DDBJ databases">
        <title>Complete sequence of plasmid 1 of Natrinema pellirubrum DSM 15624.</title>
        <authorList>
            <consortium name="US DOE Joint Genome Institute"/>
            <person name="Lucas S."/>
            <person name="Han J."/>
            <person name="Lapidus A."/>
            <person name="Cheng J.-F."/>
            <person name="Goodwin L."/>
            <person name="Pitluck S."/>
            <person name="Peters L."/>
            <person name="Teshima H."/>
            <person name="Detter J.C."/>
            <person name="Han C."/>
            <person name="Tapia R."/>
            <person name="Land M."/>
            <person name="Hauser L."/>
            <person name="Kyrpides N."/>
            <person name="Ivanova N."/>
            <person name="Pagani I."/>
            <person name="Sproer C."/>
            <person name="Anderson I."/>
            <person name="Woyke T."/>
        </authorList>
    </citation>
    <scope>NUCLEOTIDE SEQUENCE</scope>
    <source>
        <strain evidence="8">DSM 15624</strain>
        <plasmid evidence="8">pNATPE01</plasmid>
    </source>
</reference>
<evidence type="ECO:0000259" key="2">
    <source>
        <dbReference type="Pfam" id="PF13358"/>
    </source>
</evidence>
<evidence type="ECO:0000256" key="1">
    <source>
        <dbReference type="SAM" id="MobiDB-lite"/>
    </source>
</evidence>
<dbReference type="InterPro" id="IPR038717">
    <property type="entry name" value="Tc1-like_DDE_dom"/>
</dbReference>
<name>G4GK95_NATP1</name>
<dbReference type="GO" id="GO:0003676">
    <property type="term" value="F:nucleic acid binding"/>
    <property type="evidence" value="ECO:0007669"/>
    <property type="project" value="InterPro"/>
</dbReference>
<dbReference type="Pfam" id="PF13358">
    <property type="entry name" value="DDE_3"/>
    <property type="match status" value="1"/>
</dbReference>
<dbReference type="EMBL" id="CP003373">
    <property type="protein sequence ID" value="AGB33695.1"/>
    <property type="molecule type" value="Genomic_DNA"/>
</dbReference>
<dbReference type="KEGG" id="npe:Natpe_0387"/>
<accession>G4GK95</accession>
<dbReference type="Proteomes" id="UP000010843">
    <property type="component" value="Chromosome"/>
</dbReference>
<dbReference type="EMBL" id="CP003372">
    <property type="protein sequence ID" value="AGB30318.1"/>
    <property type="molecule type" value="Genomic_DNA"/>
</dbReference>
<dbReference type="SUPFAM" id="SSF46689">
    <property type="entry name" value="Homeodomain-like"/>
    <property type="match status" value="1"/>
</dbReference>
<dbReference type="EMBL" id="CP003373">
    <property type="protein sequence ID" value="AGB33862.1"/>
    <property type="molecule type" value="Genomic_DNA"/>
</dbReference>
<dbReference type="KEGG" id="npe:Natpe_1192"/>
<dbReference type="GeneID" id="14336613"/>
<dbReference type="AlphaFoldDB" id="G4GK95"/>
<reference evidence="10" key="4">
    <citation type="submission" date="2012-02" db="EMBL/GenBank/DDBJ databases">
        <title>Complete sequence of plasmid 1 of Natrinema pellirubrum DSM 15624.</title>
        <authorList>
            <person name="Lucas S."/>
            <person name="Han J."/>
            <person name="Lapidus A."/>
            <person name="Cheng J.-F."/>
            <person name="Goodwin L."/>
            <person name="Pitluck S."/>
            <person name="Peters L."/>
            <person name="Teshima H."/>
            <person name="Detter J.C."/>
            <person name="Han C."/>
            <person name="Tapia R."/>
            <person name="Land M."/>
            <person name="Hauser L."/>
            <person name="Kyrpides N."/>
            <person name="Ivanova N."/>
            <person name="Pagani I."/>
            <person name="Sproer C."/>
            <person name="Anderson I."/>
            <person name="Woyke T."/>
        </authorList>
    </citation>
    <scope>NUCLEOTIDE SEQUENCE [LARGE SCALE GENOMIC DNA]</scope>
    <source>
        <strain evidence="10">DSM 15624 / JCM 10476 / NCIMB 786</strain>
        <plasmid evidence="10">pNATPE01</plasmid>
    </source>
</reference>
<dbReference type="EMBL" id="CP003372">
    <property type="protein sequence ID" value="AGB31758.1"/>
    <property type="molecule type" value="Genomic_DNA"/>
</dbReference>
<dbReference type="InterPro" id="IPR009057">
    <property type="entry name" value="Homeodomain-like_sf"/>
</dbReference>
<evidence type="ECO:0000313" key="9">
    <source>
        <dbReference type="EMBL" id="AGB33862.1"/>
    </source>
</evidence>
<protein>
    <submittedName>
        <fullName evidence="6">Transposase</fullName>
    </submittedName>
</protein>
<geneLocation type="plasmid" evidence="8 10">
    <name>pNATPE01</name>
</geneLocation>
<dbReference type="KEGG" id="npe:Natpe_4149"/>
<dbReference type="eggNOG" id="arCOG02130">
    <property type="taxonomic scope" value="Archaea"/>
</dbReference>
<dbReference type="HOGENOM" id="CLU_056788_0_1_2"/>
<dbReference type="NCBIfam" id="NF033545">
    <property type="entry name" value="transpos_IS630"/>
    <property type="match status" value="1"/>
</dbReference>
<proteinExistence type="predicted"/>
<feature type="domain" description="Tc1-like transposase DDE" evidence="2">
    <location>
        <begin position="245"/>
        <end position="322"/>
    </location>
</feature>
<dbReference type="KEGG" id="npe:Natpe_3120"/>
<dbReference type="KEGG" id="npe:Natpe_0424"/>
<keyword evidence="8" id="KW-0614">Plasmid</keyword>
<dbReference type="EMBL" id="CP003372">
    <property type="protein sequence ID" value="AGB31098.1"/>
    <property type="molecule type" value="Genomic_DNA"/>
</dbReference>
<evidence type="ECO:0000313" key="10">
    <source>
        <dbReference type="Proteomes" id="UP000010843"/>
    </source>
</evidence>
<dbReference type="EMBL" id="CP003372">
    <property type="protein sequence ID" value="AGB30355.1"/>
    <property type="molecule type" value="Genomic_DNA"/>
</dbReference>
<feature type="compositionally biased region" description="Basic and acidic residues" evidence="1">
    <location>
        <begin position="168"/>
        <end position="177"/>
    </location>
</feature>
<sequence length="370" mass="42710">MTGREKKIVRHLSEEDLDRLLGEADDQKEFERLVFIKRLYKGATLKEAADDVGKSEGTATNWVNRWNEGGLGKLTPNFGGGRPPKLDEDQQDELIDRLREGQPWKKQEIQHLLDEEFDVEYHPHYLPTFLHNLGLSYAIPRTKRPDRPDNAEEILDERVEYAFDEDAHDQPHNKRESDDDDDEEKWRTDEDICTDGGTVVGFFDVSHPQPWDNSQRLYTVDEPHITRPLVKIDTPAAGFYALNGESVLSFPPNQEKEQICGCFEEIREQNPGKRILLVLDNFSSHVCKHTRKRAHELGIDLVFLPVGSPDLNPIEPVWKSLKWESSPLIVNGEDEYRRLLDELFDQLTEKLSFAASWIDNHLSGFLNKIC</sequence>
<gene>
    <name evidence="3" type="ordered locus">Natpe_0387</name>
    <name evidence="4" type="ordered locus">Natpe_0424</name>
    <name evidence="5" type="ordered locus">Natpe_1192</name>
    <name evidence="6" type="ordered locus">Natpe_1899</name>
    <name evidence="7" type="ordered locus">Natpe_3120</name>
    <name evidence="8" type="ordered locus">Natpe_3945</name>
    <name evidence="9" type="ordered locus">Natpe_4149</name>
</gene>
<reference evidence="6" key="2">
    <citation type="submission" date="2012-02" db="EMBL/GenBank/DDBJ databases">
        <title>Complete sequence of chromosome of Natrinema pellirubrum DSM 15624.</title>
        <authorList>
            <consortium name="US DOE Joint Genome Institute"/>
            <person name="Lucas S."/>
            <person name="Han J."/>
            <person name="Lapidus A."/>
            <person name="Cheng J.-F."/>
            <person name="Goodwin L."/>
            <person name="Pitluck S."/>
            <person name="Peters L."/>
            <person name="Teshima H."/>
            <person name="Detter J.C."/>
            <person name="Han C."/>
            <person name="Tapia R."/>
            <person name="Land M."/>
            <person name="Hauser L."/>
            <person name="Kyrpides N."/>
            <person name="Ivanova N."/>
            <person name="Pagani I."/>
            <person name="Sproer C."/>
            <person name="Anderson I."/>
            <person name="Woyke T."/>
        </authorList>
    </citation>
    <scope>NUCLEOTIDE SEQUENCE</scope>
    <source>
        <strain evidence="6">DSM 15624</strain>
    </source>
</reference>